<feature type="compositionally biased region" description="Polar residues" evidence="1">
    <location>
        <begin position="12"/>
        <end position="25"/>
    </location>
</feature>
<comment type="caution">
    <text evidence="3">The sequence shown here is derived from an EMBL/GenBank/DDBJ whole genome shotgun (WGS) entry which is preliminary data.</text>
</comment>
<dbReference type="InterPro" id="IPR046466">
    <property type="entry name" value="Borealin_C"/>
</dbReference>
<evidence type="ECO:0000313" key="3">
    <source>
        <dbReference type="EMBL" id="KAK1280679.1"/>
    </source>
</evidence>
<keyword evidence="4" id="KW-1185">Reference proteome</keyword>
<evidence type="ECO:0000256" key="1">
    <source>
        <dbReference type="SAM" id="MobiDB-lite"/>
    </source>
</evidence>
<reference evidence="3" key="1">
    <citation type="journal article" date="2023" name="Nat. Commun.">
        <title>Diploid and tetraploid genomes of Acorus and the evolution of monocots.</title>
        <authorList>
            <person name="Ma L."/>
            <person name="Liu K.W."/>
            <person name="Li Z."/>
            <person name="Hsiao Y.Y."/>
            <person name="Qi Y."/>
            <person name="Fu T."/>
            <person name="Tang G.D."/>
            <person name="Zhang D."/>
            <person name="Sun W.H."/>
            <person name="Liu D.K."/>
            <person name="Li Y."/>
            <person name="Chen G.Z."/>
            <person name="Liu X.D."/>
            <person name="Liao X.Y."/>
            <person name="Jiang Y.T."/>
            <person name="Yu X."/>
            <person name="Hao Y."/>
            <person name="Huang J."/>
            <person name="Zhao X.W."/>
            <person name="Ke S."/>
            <person name="Chen Y.Y."/>
            <person name="Wu W.L."/>
            <person name="Hsu J.L."/>
            <person name="Lin Y.F."/>
            <person name="Huang M.D."/>
            <person name="Li C.Y."/>
            <person name="Huang L."/>
            <person name="Wang Z.W."/>
            <person name="Zhao X."/>
            <person name="Zhong W.Y."/>
            <person name="Peng D.H."/>
            <person name="Ahmad S."/>
            <person name="Lan S."/>
            <person name="Zhang J.S."/>
            <person name="Tsai W.C."/>
            <person name="Van de Peer Y."/>
            <person name="Liu Z.J."/>
        </authorList>
    </citation>
    <scope>NUCLEOTIDE SEQUENCE</scope>
    <source>
        <strain evidence="3">SCP</strain>
    </source>
</reference>
<dbReference type="PANTHER" id="PTHR37248">
    <property type="entry name" value="TRANSLATION INITIATION FACTOR"/>
    <property type="match status" value="1"/>
</dbReference>
<dbReference type="PANTHER" id="PTHR37248:SF1">
    <property type="entry name" value="TRANSLATION INITIATION FACTOR"/>
    <property type="match status" value="1"/>
</dbReference>
<organism evidence="3 4">
    <name type="scientific">Acorus gramineus</name>
    <name type="common">Dwarf sweet flag</name>
    <dbReference type="NCBI Taxonomy" id="55184"/>
    <lineage>
        <taxon>Eukaryota</taxon>
        <taxon>Viridiplantae</taxon>
        <taxon>Streptophyta</taxon>
        <taxon>Embryophyta</taxon>
        <taxon>Tracheophyta</taxon>
        <taxon>Spermatophyta</taxon>
        <taxon>Magnoliopsida</taxon>
        <taxon>Liliopsida</taxon>
        <taxon>Acoraceae</taxon>
        <taxon>Acorus</taxon>
    </lineage>
</organism>
<gene>
    <name evidence="3" type="ORF">QJS04_geneDACA014894</name>
</gene>
<feature type="region of interest" description="Disordered" evidence="1">
    <location>
        <begin position="1"/>
        <end position="31"/>
    </location>
</feature>
<dbReference type="AlphaFoldDB" id="A0AAV9BVZ2"/>
<evidence type="ECO:0000259" key="2">
    <source>
        <dbReference type="Pfam" id="PF10512"/>
    </source>
</evidence>
<dbReference type="EMBL" id="JAUJYN010000001">
    <property type="protein sequence ID" value="KAK1280679.1"/>
    <property type="molecule type" value="Genomic_DNA"/>
</dbReference>
<dbReference type="Pfam" id="PF10512">
    <property type="entry name" value="Borealin"/>
    <property type="match status" value="1"/>
</dbReference>
<evidence type="ECO:0000313" key="4">
    <source>
        <dbReference type="Proteomes" id="UP001179952"/>
    </source>
</evidence>
<accession>A0AAV9BVZ2</accession>
<sequence>MVNKRGKKNKTVNRSPSPLPETQSDGAAAEVDEFSNREVERRILALRATLVSEIERLLTELRLLRWCINEEQLKTPVLQYFKDNLPNMRLINNEDGEYEPVWKIADGTLDHDGESNMAGQLTCMKQTDSAVQMIGGLQFSVSAIKANILGATGLYFSDLANEQSEILMPMMQSSLKTPGVTGQRLSIGMTPKTLRLPKHGEMLLSVHGSPLGVYKEETLESINEFEEG</sequence>
<proteinExistence type="predicted"/>
<reference evidence="3" key="2">
    <citation type="submission" date="2023-06" db="EMBL/GenBank/DDBJ databases">
        <authorList>
            <person name="Ma L."/>
            <person name="Liu K.-W."/>
            <person name="Li Z."/>
            <person name="Hsiao Y.-Y."/>
            <person name="Qi Y."/>
            <person name="Fu T."/>
            <person name="Tang G."/>
            <person name="Zhang D."/>
            <person name="Sun W.-H."/>
            <person name="Liu D.-K."/>
            <person name="Li Y."/>
            <person name="Chen G.-Z."/>
            <person name="Liu X.-D."/>
            <person name="Liao X.-Y."/>
            <person name="Jiang Y.-T."/>
            <person name="Yu X."/>
            <person name="Hao Y."/>
            <person name="Huang J."/>
            <person name="Zhao X.-W."/>
            <person name="Ke S."/>
            <person name="Chen Y.-Y."/>
            <person name="Wu W.-L."/>
            <person name="Hsu J.-L."/>
            <person name="Lin Y.-F."/>
            <person name="Huang M.-D."/>
            <person name="Li C.-Y."/>
            <person name="Huang L."/>
            <person name="Wang Z.-W."/>
            <person name="Zhao X."/>
            <person name="Zhong W.-Y."/>
            <person name="Peng D.-H."/>
            <person name="Ahmad S."/>
            <person name="Lan S."/>
            <person name="Zhang J.-S."/>
            <person name="Tsai W.-C."/>
            <person name="Van De Peer Y."/>
            <person name="Liu Z.-J."/>
        </authorList>
    </citation>
    <scope>NUCLEOTIDE SEQUENCE</scope>
    <source>
        <strain evidence="3">SCP</strain>
        <tissue evidence="3">Leaves</tissue>
    </source>
</reference>
<feature type="compositionally biased region" description="Basic residues" evidence="1">
    <location>
        <begin position="1"/>
        <end position="11"/>
    </location>
</feature>
<feature type="domain" description="Borealin C-terminal" evidence="2">
    <location>
        <begin position="178"/>
        <end position="214"/>
    </location>
</feature>
<protein>
    <recommendedName>
        <fullName evidence="2">Borealin C-terminal domain-containing protein</fullName>
    </recommendedName>
</protein>
<name>A0AAV9BVZ2_ACOGR</name>
<dbReference type="Proteomes" id="UP001179952">
    <property type="component" value="Unassembled WGS sequence"/>
</dbReference>